<dbReference type="Proteomes" id="UP000319383">
    <property type="component" value="Chromosome"/>
</dbReference>
<dbReference type="SUPFAM" id="SSF110849">
    <property type="entry name" value="ParB/Sulfiredoxin"/>
    <property type="match status" value="1"/>
</dbReference>
<dbReference type="AlphaFoldDB" id="A0A517ZPV9"/>
<dbReference type="InterPro" id="IPR003115">
    <property type="entry name" value="ParB_N"/>
</dbReference>
<reference evidence="2 3" key="1">
    <citation type="submission" date="2019-02" db="EMBL/GenBank/DDBJ databases">
        <title>Deep-cultivation of Planctomycetes and their phenomic and genomic characterization uncovers novel biology.</title>
        <authorList>
            <person name="Wiegand S."/>
            <person name="Jogler M."/>
            <person name="Boedeker C."/>
            <person name="Pinto D."/>
            <person name="Vollmers J."/>
            <person name="Rivas-Marin E."/>
            <person name="Kohn T."/>
            <person name="Peeters S.H."/>
            <person name="Heuer A."/>
            <person name="Rast P."/>
            <person name="Oberbeckmann S."/>
            <person name="Bunk B."/>
            <person name="Jeske O."/>
            <person name="Meyerdierks A."/>
            <person name="Storesund J.E."/>
            <person name="Kallscheuer N."/>
            <person name="Luecker S."/>
            <person name="Lage O.M."/>
            <person name="Pohl T."/>
            <person name="Merkel B.J."/>
            <person name="Hornburger P."/>
            <person name="Mueller R.-W."/>
            <person name="Bruemmer F."/>
            <person name="Labrenz M."/>
            <person name="Spormann A.M."/>
            <person name="Op den Camp H."/>
            <person name="Overmann J."/>
            <person name="Amann R."/>
            <person name="Jetten M.S.M."/>
            <person name="Mascher T."/>
            <person name="Medema M.H."/>
            <person name="Devos D.P."/>
            <person name="Kaster A.-K."/>
            <person name="Ovreas L."/>
            <person name="Rohde M."/>
            <person name="Galperin M.Y."/>
            <person name="Jogler C."/>
        </authorList>
    </citation>
    <scope>NUCLEOTIDE SEQUENCE [LARGE SCALE GENOMIC DNA]</scope>
    <source>
        <strain evidence="2 3">Mal52</strain>
    </source>
</reference>
<protein>
    <submittedName>
        <fullName evidence="2">ParB-like nuclease domain protein</fullName>
    </submittedName>
</protein>
<evidence type="ECO:0000313" key="3">
    <source>
        <dbReference type="Proteomes" id="UP000319383"/>
    </source>
</evidence>
<dbReference type="EMBL" id="CP036276">
    <property type="protein sequence ID" value="QDU44518.1"/>
    <property type="molecule type" value="Genomic_DNA"/>
</dbReference>
<dbReference type="CDD" id="cd00188">
    <property type="entry name" value="TOPRIM"/>
    <property type="match status" value="1"/>
</dbReference>
<evidence type="ECO:0000259" key="1">
    <source>
        <dbReference type="SMART" id="SM00470"/>
    </source>
</evidence>
<keyword evidence="3" id="KW-1185">Reference proteome</keyword>
<dbReference type="KEGG" id="sdyn:Mal52_30010"/>
<dbReference type="Pfam" id="PF02195">
    <property type="entry name" value="ParB_N"/>
    <property type="match status" value="1"/>
</dbReference>
<dbReference type="SMART" id="SM00470">
    <property type="entry name" value="ParB"/>
    <property type="match status" value="1"/>
</dbReference>
<organism evidence="2 3">
    <name type="scientific">Symmachiella dynata</name>
    <dbReference type="NCBI Taxonomy" id="2527995"/>
    <lineage>
        <taxon>Bacteria</taxon>
        <taxon>Pseudomonadati</taxon>
        <taxon>Planctomycetota</taxon>
        <taxon>Planctomycetia</taxon>
        <taxon>Planctomycetales</taxon>
        <taxon>Planctomycetaceae</taxon>
        <taxon>Symmachiella</taxon>
    </lineage>
</organism>
<evidence type="ECO:0000313" key="2">
    <source>
        <dbReference type="EMBL" id="QDU44518.1"/>
    </source>
</evidence>
<name>A0A517ZPV9_9PLAN</name>
<dbReference type="Gene3D" id="3.90.1530.10">
    <property type="entry name" value="Conserved hypothetical protein from pyrococcus furiosus pfu- 392566-001, ParB domain"/>
    <property type="match status" value="1"/>
</dbReference>
<proteinExistence type="predicted"/>
<gene>
    <name evidence="2" type="ORF">Mal52_30010</name>
</gene>
<sequence length="526" mass="60303">MMKSATGMTERKRKSQRVRQAIMEHWRSLSDREIALGLQVSNRTVSQHRKRLEDEGRILPRSESTQAVGACQFEVCTSAISPAPLNDQLYDPVDESEPSFCALVENIRENGILEPIVASGDGYILSGHRRHAAARCVGLERIPVRIRHDVSYVGDRDEFLRLLASYNRQRVKTTAEQVREEVALMSERSCSRVRRFRRDSAVVDGNCTVALRKRKRRSAIRDKMALREAIIKVVQDEQRNWPLSDRSVFYRLLNIPGLVRNDRTRVPFANTPAAYDDVTNMLTRLRLDGSVQFEAISDETRPVVVWDTHRAAGDFVRRECDQFLTGYWRDLLQSQPNWIELLVEKNTVASQLRSVAGKYTLPMTSGRGYSSLPPRKEMVDRFKCSGREHLVVIVVSDFDPEGEDIPASFGISLRDDFDVSADRLRIVKAALTAEQVRSMDLHEGQLSKETSSRYRRFVEVHGDRAWELESLTADQLREIVEAAIRGVLDLDAFEAEVEREQQEQCELTTKRRRLRETLIDDIDDLD</sequence>
<dbReference type="RefSeq" id="WP_145376865.1">
    <property type="nucleotide sequence ID" value="NZ_CP036276.1"/>
</dbReference>
<dbReference type="InterPro" id="IPR036086">
    <property type="entry name" value="ParB/Sulfiredoxin_sf"/>
</dbReference>
<feature type="domain" description="ParB-like N-terminal" evidence="1">
    <location>
        <begin position="73"/>
        <end position="168"/>
    </location>
</feature>
<accession>A0A517ZPV9</accession>